<evidence type="ECO:0000256" key="3">
    <source>
        <dbReference type="ARBA" id="ARBA00022989"/>
    </source>
</evidence>
<protein>
    <submittedName>
        <fullName evidence="7">ABC-type multidrug transport system, permease component</fullName>
    </submittedName>
</protein>
<comment type="subcellular location">
    <subcellularLocation>
        <location evidence="1">Membrane</location>
        <topology evidence="1">Multi-pass membrane protein</topology>
    </subcellularLocation>
</comment>
<evidence type="ECO:0000256" key="5">
    <source>
        <dbReference type="SAM" id="Phobius"/>
    </source>
</evidence>
<dbReference type="PIRSF" id="PIRSF006648">
    <property type="entry name" value="DrrB"/>
    <property type="match status" value="1"/>
</dbReference>
<proteinExistence type="predicted"/>
<evidence type="ECO:0000256" key="4">
    <source>
        <dbReference type="ARBA" id="ARBA00023136"/>
    </source>
</evidence>
<feature type="transmembrane region" description="Helical" evidence="5">
    <location>
        <begin position="61"/>
        <end position="84"/>
    </location>
</feature>
<evidence type="ECO:0000313" key="8">
    <source>
        <dbReference type="Proteomes" id="UP000315289"/>
    </source>
</evidence>
<reference evidence="7 8" key="1">
    <citation type="journal article" date="2019" name="Front. Microbiol.">
        <title>Ammonia Oxidation by the Arctic Terrestrial Thaumarchaeote Candidatus Nitrosocosmicus arcticus Is Stimulated by Increasing Temperatures.</title>
        <authorList>
            <person name="Alves R.J.E."/>
            <person name="Kerou M."/>
            <person name="Zappe A."/>
            <person name="Bittner R."/>
            <person name="Abby S.S."/>
            <person name="Schmidt H.A."/>
            <person name="Pfeifer K."/>
            <person name="Schleper C."/>
        </authorList>
    </citation>
    <scope>NUCLEOTIDE SEQUENCE [LARGE SCALE GENOMIC DNA]</scope>
    <source>
        <strain evidence="7 8">Kfb</strain>
    </source>
</reference>
<dbReference type="Pfam" id="PF01061">
    <property type="entry name" value="ABC2_membrane"/>
    <property type="match status" value="1"/>
</dbReference>
<feature type="transmembrane region" description="Helical" evidence="5">
    <location>
        <begin position="174"/>
        <end position="193"/>
    </location>
</feature>
<dbReference type="InterPro" id="IPR000412">
    <property type="entry name" value="ABC_2_transport"/>
</dbReference>
<dbReference type="GO" id="GO:0140359">
    <property type="term" value="F:ABC-type transporter activity"/>
    <property type="evidence" value="ECO:0007669"/>
    <property type="project" value="InterPro"/>
</dbReference>
<evidence type="ECO:0000256" key="1">
    <source>
        <dbReference type="ARBA" id="ARBA00004141"/>
    </source>
</evidence>
<dbReference type="PANTHER" id="PTHR43229:SF2">
    <property type="entry name" value="NODULATION PROTEIN J"/>
    <property type="match status" value="1"/>
</dbReference>
<dbReference type="RefSeq" id="WP_261377770.1">
    <property type="nucleotide sequence ID" value="NZ_ML675580.1"/>
</dbReference>
<accession>A0A557SWV5</accession>
<dbReference type="PROSITE" id="PS51012">
    <property type="entry name" value="ABC_TM2"/>
    <property type="match status" value="1"/>
</dbReference>
<evidence type="ECO:0000313" key="7">
    <source>
        <dbReference type="EMBL" id="TVP41089.1"/>
    </source>
</evidence>
<dbReference type="PANTHER" id="PTHR43229">
    <property type="entry name" value="NODULATION PROTEIN J"/>
    <property type="match status" value="1"/>
</dbReference>
<feature type="transmembrane region" description="Helical" evidence="5">
    <location>
        <begin position="145"/>
        <end position="167"/>
    </location>
</feature>
<dbReference type="InterPro" id="IPR051784">
    <property type="entry name" value="Nod_factor_ABC_transporter"/>
</dbReference>
<dbReference type="InterPro" id="IPR047817">
    <property type="entry name" value="ABC2_TM_bact-type"/>
</dbReference>
<feature type="transmembrane region" description="Helical" evidence="5">
    <location>
        <begin position="105"/>
        <end position="133"/>
    </location>
</feature>
<evidence type="ECO:0000256" key="2">
    <source>
        <dbReference type="ARBA" id="ARBA00022692"/>
    </source>
</evidence>
<dbReference type="Proteomes" id="UP000315289">
    <property type="component" value="Unassembled WGS sequence"/>
</dbReference>
<name>A0A557SWV5_9ARCH</name>
<dbReference type="InterPro" id="IPR013525">
    <property type="entry name" value="ABC2_TM"/>
</dbReference>
<dbReference type="EMBL" id="VOAH01000004">
    <property type="protein sequence ID" value="TVP41089.1"/>
    <property type="molecule type" value="Genomic_DNA"/>
</dbReference>
<keyword evidence="4 5" id="KW-0472">Membrane</keyword>
<sequence>MMITEILILTYRNLIASIDKVFLIWQIIFPIFYIFISGYAYSALLGNQGIKLGEILVSYPSFLAVGMIGFNVMNSSTVAGSIIWNDKRNGMFQQILVMPFTKIQYIISNVVTIMLMGLTSAILILIIGLPTILGSANPTLWSIPYTLYSIIIGAIFFGSFTVIISTLLKSSEGFSVISNGIFLFFAFASSTFYPAEGISEPLKTAFFINPLTYIVDITRAGIYSQISDFVNVEVIIISILAIVAFSFAAVSMFRVKV</sequence>
<dbReference type="GO" id="GO:0043190">
    <property type="term" value="C:ATP-binding cassette (ABC) transporter complex"/>
    <property type="evidence" value="ECO:0007669"/>
    <property type="project" value="InterPro"/>
</dbReference>
<keyword evidence="8" id="KW-1185">Reference proteome</keyword>
<gene>
    <name evidence="7" type="ORF">NARC_40049</name>
</gene>
<feature type="domain" description="ABC transmembrane type-2" evidence="6">
    <location>
        <begin position="21"/>
        <end position="255"/>
    </location>
</feature>
<organism evidence="7 8">
    <name type="scientific">Candidatus Nitrosocosmicus arcticus</name>
    <dbReference type="NCBI Taxonomy" id="2035267"/>
    <lineage>
        <taxon>Archaea</taxon>
        <taxon>Nitrososphaerota</taxon>
        <taxon>Nitrososphaeria</taxon>
        <taxon>Nitrososphaerales</taxon>
        <taxon>Nitrososphaeraceae</taxon>
        <taxon>Candidatus Nitrosocosmicus</taxon>
    </lineage>
</organism>
<evidence type="ECO:0000259" key="6">
    <source>
        <dbReference type="PROSITE" id="PS51012"/>
    </source>
</evidence>
<dbReference type="AlphaFoldDB" id="A0A557SWV5"/>
<feature type="transmembrane region" description="Helical" evidence="5">
    <location>
        <begin position="21"/>
        <end position="41"/>
    </location>
</feature>
<keyword evidence="3 5" id="KW-1133">Transmembrane helix</keyword>
<keyword evidence="2 5" id="KW-0812">Transmembrane</keyword>
<comment type="caution">
    <text evidence="7">The sequence shown here is derived from an EMBL/GenBank/DDBJ whole genome shotgun (WGS) entry which is preliminary data.</text>
</comment>
<feature type="transmembrane region" description="Helical" evidence="5">
    <location>
        <begin position="234"/>
        <end position="253"/>
    </location>
</feature>